<evidence type="ECO:0000313" key="2">
    <source>
        <dbReference type="EMBL" id="GGZ95135.1"/>
    </source>
</evidence>
<feature type="region of interest" description="Disordered" evidence="1">
    <location>
        <begin position="1"/>
        <end position="30"/>
    </location>
</feature>
<organism evidence="2 3">
    <name type="scientific">Streptomyces subrutilus</name>
    <dbReference type="NCBI Taxonomy" id="36818"/>
    <lineage>
        <taxon>Bacteria</taxon>
        <taxon>Bacillati</taxon>
        <taxon>Actinomycetota</taxon>
        <taxon>Actinomycetes</taxon>
        <taxon>Kitasatosporales</taxon>
        <taxon>Streptomycetaceae</taxon>
        <taxon>Streptomyces</taxon>
    </lineage>
</organism>
<comment type="caution">
    <text evidence="2">The sequence shown here is derived from an EMBL/GenBank/DDBJ whole genome shotgun (WGS) entry which is preliminary data.</text>
</comment>
<name>A0A918RE96_9ACTN</name>
<evidence type="ECO:0000313" key="3">
    <source>
        <dbReference type="Proteomes" id="UP000634660"/>
    </source>
</evidence>
<dbReference type="Proteomes" id="UP000634660">
    <property type="component" value="Unassembled WGS sequence"/>
</dbReference>
<reference evidence="2" key="2">
    <citation type="submission" date="2020-09" db="EMBL/GenBank/DDBJ databases">
        <authorList>
            <person name="Sun Q."/>
            <person name="Ohkuma M."/>
        </authorList>
    </citation>
    <scope>NUCLEOTIDE SEQUENCE</scope>
    <source>
        <strain evidence="2">JCM 4834</strain>
    </source>
</reference>
<protein>
    <submittedName>
        <fullName evidence="2">Uncharacterized protein</fullName>
    </submittedName>
</protein>
<proteinExistence type="predicted"/>
<dbReference type="AlphaFoldDB" id="A0A918RE96"/>
<gene>
    <name evidence="2" type="ORF">GCM10010371_63800</name>
</gene>
<evidence type="ECO:0000256" key="1">
    <source>
        <dbReference type="SAM" id="MobiDB-lite"/>
    </source>
</evidence>
<sequence length="329" mass="35697">MTSGTLPDHPQARHHTDVLSPSAEGPSTPWEAAADLNGALCPEAIDAVVLLRQMRQVGHLLQRLTRPGPEPDEIARMIRAAIHYDLYTRTQPLTIPQLAGDLGADPAATALAVEELVVSGVLIKDGTLYRLCGDGPVPTAHDRILMRLHSQIAAKVHPPYHPLPIEQLARTLGTSEWHMPLYFGHLRRAGLVWHTDDGWILLQGANRRVRRPPRLTAPPPPPVPFTGREIAEAAAALNHAKGPASVPVYRGDRSWSRLRAMAVQVLATLPAATDEDGRLAVRTLTELSTALAPHEPWARTWHTACLATAIDDALTLLPHTGTPPEGTPQ</sequence>
<accession>A0A918RE96</accession>
<dbReference type="EMBL" id="BMVX01000038">
    <property type="protein sequence ID" value="GGZ95135.1"/>
    <property type="molecule type" value="Genomic_DNA"/>
</dbReference>
<reference evidence="2" key="1">
    <citation type="journal article" date="2014" name="Int. J. Syst. Evol. Microbiol.">
        <title>Complete genome sequence of Corynebacterium casei LMG S-19264T (=DSM 44701T), isolated from a smear-ripened cheese.</title>
        <authorList>
            <consortium name="US DOE Joint Genome Institute (JGI-PGF)"/>
            <person name="Walter F."/>
            <person name="Albersmeier A."/>
            <person name="Kalinowski J."/>
            <person name="Ruckert C."/>
        </authorList>
    </citation>
    <scope>NUCLEOTIDE SEQUENCE</scope>
    <source>
        <strain evidence="2">JCM 4834</strain>
    </source>
</reference>